<organism evidence="1">
    <name type="scientific">marine metagenome</name>
    <dbReference type="NCBI Taxonomy" id="408172"/>
    <lineage>
        <taxon>unclassified sequences</taxon>
        <taxon>metagenomes</taxon>
        <taxon>ecological metagenomes</taxon>
    </lineage>
</organism>
<name>A0A381Z6K2_9ZZZZ</name>
<feature type="non-terminal residue" evidence="1">
    <location>
        <position position="86"/>
    </location>
</feature>
<reference evidence="1" key="1">
    <citation type="submission" date="2018-05" db="EMBL/GenBank/DDBJ databases">
        <authorList>
            <person name="Lanie J.A."/>
            <person name="Ng W.-L."/>
            <person name="Kazmierczak K.M."/>
            <person name="Andrzejewski T.M."/>
            <person name="Davidsen T.M."/>
            <person name="Wayne K.J."/>
            <person name="Tettelin H."/>
            <person name="Glass J.I."/>
            <person name="Rusch D."/>
            <person name="Podicherti R."/>
            <person name="Tsui H.-C.T."/>
            <person name="Winkler M.E."/>
        </authorList>
    </citation>
    <scope>NUCLEOTIDE SEQUENCE</scope>
</reference>
<sequence length="86" mass="10045">MEIKILPRETVLLAKNHQLLINWYINNLNFKIINNNSDIKYCNLETDSGIKIGIADMEQMGNENYSKRIMNTVILQICTNDLKKLF</sequence>
<gene>
    <name evidence="1" type="ORF">METZ01_LOCUS137346</name>
</gene>
<evidence type="ECO:0000313" key="1">
    <source>
        <dbReference type="EMBL" id="SVA84492.1"/>
    </source>
</evidence>
<protein>
    <submittedName>
        <fullName evidence="1">Uncharacterized protein</fullName>
    </submittedName>
</protein>
<proteinExistence type="predicted"/>
<dbReference type="AlphaFoldDB" id="A0A381Z6K2"/>
<dbReference type="EMBL" id="UINC01020025">
    <property type="protein sequence ID" value="SVA84492.1"/>
    <property type="molecule type" value="Genomic_DNA"/>
</dbReference>
<accession>A0A381Z6K2</accession>